<keyword evidence="2" id="KW-1185">Reference proteome</keyword>
<name>A0A7J0E2L9_9ERIC</name>
<evidence type="ECO:0000313" key="2">
    <source>
        <dbReference type="Proteomes" id="UP000585474"/>
    </source>
</evidence>
<evidence type="ECO:0000313" key="1">
    <source>
        <dbReference type="EMBL" id="GFY80755.1"/>
    </source>
</evidence>
<gene>
    <name evidence="1" type="ORF">Acr_01g0005640</name>
</gene>
<dbReference type="EMBL" id="BJWL01000001">
    <property type="protein sequence ID" value="GFY80755.1"/>
    <property type="molecule type" value="Genomic_DNA"/>
</dbReference>
<reference evidence="1 2" key="1">
    <citation type="submission" date="2019-07" db="EMBL/GenBank/DDBJ databases">
        <title>De Novo Assembly of kiwifruit Actinidia rufa.</title>
        <authorList>
            <person name="Sugita-Konishi S."/>
            <person name="Sato K."/>
            <person name="Mori E."/>
            <person name="Abe Y."/>
            <person name="Kisaki G."/>
            <person name="Hamano K."/>
            <person name="Suezawa K."/>
            <person name="Otani M."/>
            <person name="Fukuda T."/>
            <person name="Manabe T."/>
            <person name="Gomi K."/>
            <person name="Tabuchi M."/>
            <person name="Akimitsu K."/>
            <person name="Kataoka I."/>
        </authorList>
    </citation>
    <scope>NUCLEOTIDE SEQUENCE [LARGE SCALE GENOMIC DNA]</scope>
    <source>
        <strain evidence="2">cv. Fuchu</strain>
    </source>
</reference>
<proteinExistence type="predicted"/>
<protein>
    <submittedName>
        <fullName evidence="1">Uncharacterized protein</fullName>
    </submittedName>
</protein>
<dbReference type="AlphaFoldDB" id="A0A7J0E2L9"/>
<organism evidence="1 2">
    <name type="scientific">Actinidia rufa</name>
    <dbReference type="NCBI Taxonomy" id="165716"/>
    <lineage>
        <taxon>Eukaryota</taxon>
        <taxon>Viridiplantae</taxon>
        <taxon>Streptophyta</taxon>
        <taxon>Embryophyta</taxon>
        <taxon>Tracheophyta</taxon>
        <taxon>Spermatophyta</taxon>
        <taxon>Magnoliopsida</taxon>
        <taxon>eudicotyledons</taxon>
        <taxon>Gunneridae</taxon>
        <taxon>Pentapetalae</taxon>
        <taxon>asterids</taxon>
        <taxon>Ericales</taxon>
        <taxon>Actinidiaceae</taxon>
        <taxon>Actinidia</taxon>
    </lineage>
</organism>
<sequence length="119" mass="13406">MATMMVLEPPWTLPDPPASYDTTPSDKNDLYSRLKSIQCQIEVIEIQEEYVKDELLIIGQFMIADADSSHLSEVQKTTIGSVRFRSEEATKISGFLTPLRSYYDVKIRYSPVTAVTGVV</sequence>
<accession>A0A7J0E2L9</accession>
<dbReference type="Proteomes" id="UP000585474">
    <property type="component" value="Unassembled WGS sequence"/>
</dbReference>
<comment type="caution">
    <text evidence="1">The sequence shown here is derived from an EMBL/GenBank/DDBJ whole genome shotgun (WGS) entry which is preliminary data.</text>
</comment>